<keyword evidence="1" id="KW-0479">Metal-binding</keyword>
<evidence type="ECO:0000256" key="6">
    <source>
        <dbReference type="SAM" id="MobiDB-lite"/>
    </source>
</evidence>
<feature type="domain" description="C2H2-type" evidence="7">
    <location>
        <begin position="323"/>
        <end position="350"/>
    </location>
</feature>
<feature type="domain" description="C2H2-type" evidence="7">
    <location>
        <begin position="294"/>
        <end position="322"/>
    </location>
</feature>
<dbReference type="GO" id="GO:0045944">
    <property type="term" value="P:positive regulation of transcription by RNA polymerase II"/>
    <property type="evidence" value="ECO:0007669"/>
    <property type="project" value="TreeGrafter"/>
</dbReference>
<evidence type="ECO:0000313" key="8">
    <source>
        <dbReference type="EMBL" id="CAB3359033.1"/>
    </source>
</evidence>
<reference evidence="8 9" key="1">
    <citation type="submission" date="2020-04" db="EMBL/GenBank/DDBJ databases">
        <authorList>
            <person name="Alioto T."/>
            <person name="Alioto T."/>
            <person name="Gomez Garrido J."/>
        </authorList>
    </citation>
    <scope>NUCLEOTIDE SEQUENCE [LARGE SCALE GENOMIC DNA]</scope>
</reference>
<dbReference type="InterPro" id="IPR036236">
    <property type="entry name" value="Znf_C2H2_sf"/>
</dbReference>
<dbReference type="PANTHER" id="PTHR24403:SF67">
    <property type="entry name" value="FI01116P-RELATED"/>
    <property type="match status" value="1"/>
</dbReference>
<dbReference type="SUPFAM" id="SSF57667">
    <property type="entry name" value="beta-beta-alpha zinc fingers"/>
    <property type="match status" value="2"/>
</dbReference>
<evidence type="ECO:0000256" key="1">
    <source>
        <dbReference type="ARBA" id="ARBA00022723"/>
    </source>
</evidence>
<evidence type="ECO:0000259" key="7">
    <source>
        <dbReference type="PROSITE" id="PS50157"/>
    </source>
</evidence>
<feature type="compositionally biased region" description="Acidic residues" evidence="6">
    <location>
        <begin position="13"/>
        <end position="22"/>
    </location>
</feature>
<dbReference type="EMBL" id="CADEPI010000001">
    <property type="protein sequence ID" value="CAB3359033.1"/>
    <property type="molecule type" value="Genomic_DNA"/>
</dbReference>
<comment type="caution">
    <text evidence="8">The sequence shown here is derived from an EMBL/GenBank/DDBJ whole genome shotgun (WGS) entry which is preliminary data.</text>
</comment>
<dbReference type="Gene3D" id="3.30.160.60">
    <property type="entry name" value="Classic Zinc Finger"/>
    <property type="match status" value="4"/>
</dbReference>
<proteinExistence type="predicted"/>
<dbReference type="PANTHER" id="PTHR24403">
    <property type="entry name" value="ZINC FINGER PROTEIN"/>
    <property type="match status" value="1"/>
</dbReference>
<dbReference type="GO" id="GO:0005634">
    <property type="term" value="C:nucleus"/>
    <property type="evidence" value="ECO:0007669"/>
    <property type="project" value="TreeGrafter"/>
</dbReference>
<dbReference type="Proteomes" id="UP000494165">
    <property type="component" value="Unassembled WGS sequence"/>
</dbReference>
<evidence type="ECO:0000256" key="4">
    <source>
        <dbReference type="ARBA" id="ARBA00022833"/>
    </source>
</evidence>
<evidence type="ECO:0000313" key="9">
    <source>
        <dbReference type="Proteomes" id="UP000494165"/>
    </source>
</evidence>
<evidence type="ECO:0000256" key="5">
    <source>
        <dbReference type="PROSITE-ProRule" id="PRU00042"/>
    </source>
</evidence>
<keyword evidence="4" id="KW-0862">Zinc</keyword>
<dbReference type="PROSITE" id="PS00028">
    <property type="entry name" value="ZINC_FINGER_C2H2_1"/>
    <property type="match status" value="3"/>
</dbReference>
<feature type="region of interest" description="Disordered" evidence="6">
    <location>
        <begin position="1"/>
        <end position="43"/>
    </location>
</feature>
<evidence type="ECO:0000256" key="2">
    <source>
        <dbReference type="ARBA" id="ARBA00022737"/>
    </source>
</evidence>
<sequence length="550" mass="62447">MKRSAKVAFNNDDSSEFDDPDAAEISREKGKESAPSNSSTCDAKLKQMDRNSIKKVVANVKKQKLTLHCLWKNCGFSNSGNVGKFVDHVATHISQLEVFQYESEESSLCYKCLWGECGALLNSTLEAQLHVYYHGAYQEAIEFGTAVMAHENFPQCNRTSSFKDCLSEDFDTSKKPKCLWSSCTQPEFINPYKFFEHVSGHVSNTDSKADCCAWDYCNKKSRSQNDLRRHVVCHTMEKCIACPTCSVSYCSVTKFFDHCVRQAEDKPYECDICCVKYPSLRILKTHQRCHRNTLECPYCDVTTSGPSHLSEHVRRKHLSAKPFSCQYCDYSTKTKKSLQDHIYIHFSDATRKCTADGCGYKCRSYYSMQKHRAEEHGIGIRLGFNCDMCSMKFRRGKSLRLHYVRVHKITLSEKIEYFRKDDGSHLVLPKDVIDLAEKEQSSGSPAESDSSMGSESSLFVTYDQLDTDGNVTSKVLVGTQSMTYMPQVLTLPNNPVEDTSQEQLTDINPIPITIDYPPMFIFQSSIDSLRNANKDAKAFHIIMQKPTEQG</sequence>
<keyword evidence="9" id="KW-1185">Reference proteome</keyword>
<organism evidence="8 9">
    <name type="scientific">Cloeon dipterum</name>
    <dbReference type="NCBI Taxonomy" id="197152"/>
    <lineage>
        <taxon>Eukaryota</taxon>
        <taxon>Metazoa</taxon>
        <taxon>Ecdysozoa</taxon>
        <taxon>Arthropoda</taxon>
        <taxon>Hexapoda</taxon>
        <taxon>Insecta</taxon>
        <taxon>Pterygota</taxon>
        <taxon>Palaeoptera</taxon>
        <taxon>Ephemeroptera</taxon>
        <taxon>Pisciforma</taxon>
        <taxon>Baetidae</taxon>
        <taxon>Cloeon</taxon>
    </lineage>
</organism>
<dbReference type="SMART" id="SM00355">
    <property type="entry name" value="ZnF_C2H2"/>
    <property type="match status" value="9"/>
</dbReference>
<gene>
    <name evidence="8" type="ORF">CLODIP_2_CD05166</name>
</gene>
<dbReference type="GO" id="GO:0008270">
    <property type="term" value="F:zinc ion binding"/>
    <property type="evidence" value="ECO:0007669"/>
    <property type="project" value="UniProtKB-KW"/>
</dbReference>
<dbReference type="PROSITE" id="PS50157">
    <property type="entry name" value="ZINC_FINGER_C2H2_2"/>
    <property type="match status" value="3"/>
</dbReference>
<dbReference type="InterPro" id="IPR050688">
    <property type="entry name" value="Zinc_finger/UBP_domain"/>
</dbReference>
<dbReference type="InterPro" id="IPR013087">
    <property type="entry name" value="Znf_C2H2_type"/>
</dbReference>
<evidence type="ECO:0000256" key="3">
    <source>
        <dbReference type="ARBA" id="ARBA00022771"/>
    </source>
</evidence>
<protein>
    <recommendedName>
        <fullName evidence="7">C2H2-type domain-containing protein</fullName>
    </recommendedName>
</protein>
<keyword evidence="2" id="KW-0677">Repeat</keyword>
<feature type="domain" description="C2H2-type" evidence="7">
    <location>
        <begin position="384"/>
        <end position="407"/>
    </location>
</feature>
<dbReference type="AlphaFoldDB" id="A0A8S1BT06"/>
<dbReference type="OrthoDB" id="10260596at2759"/>
<keyword evidence="3 5" id="KW-0863">Zinc-finger</keyword>
<name>A0A8S1BT06_9INSE</name>
<accession>A0A8S1BT06</accession>